<accession>A0ABS5K341</accession>
<gene>
    <name evidence="2" type="ORF">J8J04_00380</name>
</gene>
<proteinExistence type="predicted"/>
<evidence type="ECO:0000256" key="1">
    <source>
        <dbReference type="SAM" id="MobiDB-lite"/>
    </source>
</evidence>
<comment type="caution">
    <text evidence="2">The sequence shown here is derived from an EMBL/GenBank/DDBJ whole genome shotgun (WGS) entry which is preliminary data.</text>
</comment>
<evidence type="ECO:0000313" key="3">
    <source>
        <dbReference type="Proteomes" id="UP000811481"/>
    </source>
</evidence>
<feature type="region of interest" description="Disordered" evidence="1">
    <location>
        <begin position="17"/>
        <end position="37"/>
    </location>
</feature>
<evidence type="ECO:0000313" key="2">
    <source>
        <dbReference type="EMBL" id="MBS2126179.1"/>
    </source>
</evidence>
<reference evidence="2" key="1">
    <citation type="submission" date="2021-04" db="EMBL/GenBank/DDBJ databases">
        <title>Draft genome sequence of StrPh-CL8, a phytoplasma strain causing strawberry phyllody in Chile.</title>
        <authorList>
            <person name="Cui W."/>
            <person name="Zamorano A."/>
            <person name="Fiore N."/>
        </authorList>
    </citation>
    <scope>NUCLEOTIDE SEQUENCE [LARGE SCALE GENOMIC DNA]</scope>
    <source>
        <strain evidence="2">StrPh-Cl</strain>
    </source>
</reference>
<feature type="compositionally biased region" description="Basic and acidic residues" evidence="1">
    <location>
        <begin position="26"/>
        <end position="35"/>
    </location>
</feature>
<dbReference type="RefSeq" id="WP_212330764.1">
    <property type="nucleotide sequence ID" value="NZ_JAGVRH010000001.1"/>
</dbReference>
<name>A0ABS5K341_9MOLU</name>
<protein>
    <submittedName>
        <fullName evidence="2">Uncharacterized protein</fullName>
    </submittedName>
</protein>
<dbReference type="Proteomes" id="UP000811481">
    <property type="component" value="Unassembled WGS sequence"/>
</dbReference>
<keyword evidence="3" id="KW-1185">Reference proteome</keyword>
<organism evidence="2 3">
    <name type="scientific">'Fragaria x ananassa' phyllody phytoplasma</name>
    <dbReference type="NCBI Taxonomy" id="2358428"/>
    <lineage>
        <taxon>Bacteria</taxon>
        <taxon>Bacillati</taxon>
        <taxon>Mycoplasmatota</taxon>
        <taxon>Mollicutes</taxon>
        <taxon>Acholeplasmatales</taxon>
        <taxon>Acholeplasmataceae</taxon>
        <taxon>Candidatus Phytoplasma</taxon>
        <taxon>16SrXIII (Mexican periwinkle virescence group)</taxon>
    </lineage>
</organism>
<dbReference type="EMBL" id="JAGVRH010000001">
    <property type="protein sequence ID" value="MBS2126179.1"/>
    <property type="molecule type" value="Genomic_DNA"/>
</dbReference>
<sequence>MKRPSSLKKDTFNYMRIKQTESANTDLKKNEEGGRKNGALLNMSSLIAEHKLD</sequence>